<proteinExistence type="inferred from homology"/>
<dbReference type="Pfam" id="PF02931">
    <property type="entry name" value="Neur_chan_LBD"/>
    <property type="match status" value="1"/>
</dbReference>
<evidence type="ECO:0000313" key="6">
    <source>
        <dbReference type="Proteomes" id="UP000278627"/>
    </source>
</evidence>
<comment type="subcellular location">
    <subcellularLocation>
        <location evidence="1">Membrane</location>
        <topology evidence="1">Multi-pass membrane protein</topology>
    </subcellularLocation>
</comment>
<comment type="similarity">
    <text evidence="3">Belongs to the ligand-gated ion channel (TC 1.A.9) family.</text>
</comment>
<dbReference type="PROSITE" id="PS00236">
    <property type="entry name" value="NEUROTR_ION_CHANNEL"/>
    <property type="match status" value="1"/>
</dbReference>
<dbReference type="WBParaSite" id="BPAG_0000580001-mRNA-1">
    <property type="protein sequence ID" value="BPAG_0000580001-mRNA-1"/>
    <property type="gene ID" value="BPAG_0000580001"/>
</dbReference>
<dbReference type="GO" id="GO:0016020">
    <property type="term" value="C:membrane"/>
    <property type="evidence" value="ECO:0007669"/>
    <property type="project" value="UniProtKB-SubCell"/>
</dbReference>
<evidence type="ECO:0000256" key="3">
    <source>
        <dbReference type="RuleBase" id="RU000687"/>
    </source>
</evidence>
<evidence type="ECO:0000313" key="7">
    <source>
        <dbReference type="WBParaSite" id="BPAG_0000580001-mRNA-1"/>
    </source>
</evidence>
<reference evidence="7" key="1">
    <citation type="submission" date="2017-02" db="UniProtKB">
        <authorList>
            <consortium name="WormBaseParasite"/>
        </authorList>
    </citation>
    <scope>IDENTIFICATION</scope>
</reference>
<keyword evidence="6" id="KW-1185">Reference proteome</keyword>
<dbReference type="GO" id="GO:0004888">
    <property type="term" value="F:transmembrane signaling receptor activity"/>
    <property type="evidence" value="ECO:0007669"/>
    <property type="project" value="InterPro"/>
</dbReference>
<dbReference type="InterPro" id="IPR036734">
    <property type="entry name" value="Neur_chan_lig-bd_sf"/>
</dbReference>
<evidence type="ECO:0000313" key="5">
    <source>
        <dbReference type="EMBL" id="VDN86949.1"/>
    </source>
</evidence>
<accession>A0A0N4TC63</accession>
<dbReference type="PRINTS" id="PR00252">
    <property type="entry name" value="NRIONCHANNEL"/>
</dbReference>
<dbReference type="PANTHER" id="PTHR18945">
    <property type="entry name" value="NEUROTRANSMITTER GATED ION CHANNEL"/>
    <property type="match status" value="1"/>
</dbReference>
<dbReference type="GO" id="GO:0005230">
    <property type="term" value="F:extracellular ligand-gated monoatomic ion channel activity"/>
    <property type="evidence" value="ECO:0007669"/>
    <property type="project" value="InterPro"/>
</dbReference>
<dbReference type="Proteomes" id="UP000278627">
    <property type="component" value="Unassembled WGS sequence"/>
</dbReference>
<organism evidence="7">
    <name type="scientific">Brugia pahangi</name>
    <name type="common">Filarial nematode worm</name>
    <dbReference type="NCBI Taxonomy" id="6280"/>
    <lineage>
        <taxon>Eukaryota</taxon>
        <taxon>Metazoa</taxon>
        <taxon>Ecdysozoa</taxon>
        <taxon>Nematoda</taxon>
        <taxon>Chromadorea</taxon>
        <taxon>Rhabditida</taxon>
        <taxon>Spirurina</taxon>
        <taxon>Spiruromorpha</taxon>
        <taxon>Filarioidea</taxon>
        <taxon>Onchocercidae</taxon>
        <taxon>Brugia</taxon>
    </lineage>
</organism>
<sequence>MLRMLSKIDVVNMEYSMQITFRERWLDRRLAYENMHITNMPNFLTVPYIKNNIWMPDSFFPTEKAAHRHHIDTENMFLRIYPNGQILYSVRLSLTLSCPMHLQLYPLDVQYCDFDLISYAHTVTV</sequence>
<keyword evidence="3" id="KW-0407">Ion channel</keyword>
<dbReference type="InterPro" id="IPR006201">
    <property type="entry name" value="Neur_channel"/>
</dbReference>
<reference evidence="5 6" key="2">
    <citation type="submission" date="2018-11" db="EMBL/GenBank/DDBJ databases">
        <authorList>
            <consortium name="Pathogen Informatics"/>
        </authorList>
    </citation>
    <scope>NUCLEOTIDE SEQUENCE [LARGE SCALE GENOMIC DNA]</scope>
</reference>
<gene>
    <name evidence="5" type="ORF">BPAG_LOCUS5763</name>
</gene>
<protein>
    <submittedName>
        <fullName evidence="7">Neur_chan_LBD domain-containing protein</fullName>
    </submittedName>
</protein>
<dbReference type="AlphaFoldDB" id="A0A0N4TC63"/>
<name>A0A0N4TC63_BRUPA</name>
<evidence type="ECO:0000256" key="1">
    <source>
        <dbReference type="ARBA" id="ARBA00004141"/>
    </source>
</evidence>
<feature type="domain" description="Neurotransmitter-gated ion-channel ligand-binding" evidence="4">
    <location>
        <begin position="2"/>
        <end position="122"/>
    </location>
</feature>
<dbReference type="InterPro" id="IPR018000">
    <property type="entry name" value="Neurotransmitter_ion_chnl_CS"/>
</dbReference>
<keyword evidence="3" id="KW-0813">Transport</keyword>
<dbReference type="SUPFAM" id="SSF63712">
    <property type="entry name" value="Nicotinic receptor ligand binding domain-like"/>
    <property type="match status" value="1"/>
</dbReference>
<keyword evidence="2" id="KW-0472">Membrane</keyword>
<dbReference type="EMBL" id="UZAD01004435">
    <property type="protein sequence ID" value="VDN86949.1"/>
    <property type="molecule type" value="Genomic_DNA"/>
</dbReference>
<keyword evidence="3" id="KW-0406">Ion transport</keyword>
<evidence type="ECO:0000256" key="2">
    <source>
        <dbReference type="ARBA" id="ARBA00023136"/>
    </source>
</evidence>
<dbReference type="STRING" id="6280.A0A0N4TC63"/>
<evidence type="ECO:0000259" key="4">
    <source>
        <dbReference type="Pfam" id="PF02931"/>
    </source>
</evidence>
<dbReference type="InterPro" id="IPR006202">
    <property type="entry name" value="Neur_chan_lig-bd"/>
</dbReference>
<dbReference type="Gene3D" id="2.70.170.10">
    <property type="entry name" value="Neurotransmitter-gated ion-channel ligand-binding domain"/>
    <property type="match status" value="1"/>
</dbReference>